<dbReference type="AlphaFoldDB" id="A0A842ISU1"/>
<dbReference type="EMBL" id="JACLCP010000002">
    <property type="protein sequence ID" value="MBC2845219.1"/>
    <property type="molecule type" value="Genomic_DNA"/>
</dbReference>
<accession>A0A842ISU1</accession>
<gene>
    <name evidence="2" type="ORF">H7F21_08950</name>
</gene>
<feature type="transmembrane region" description="Helical" evidence="1">
    <location>
        <begin position="59"/>
        <end position="79"/>
    </location>
</feature>
<proteinExistence type="predicted"/>
<keyword evidence="3" id="KW-1185">Reference proteome</keyword>
<comment type="caution">
    <text evidence="2">The sequence shown here is derived from an EMBL/GenBank/DDBJ whole genome shotgun (WGS) entry which is preliminary data.</text>
</comment>
<sequence>MKKYQKLIISLLCDGLGYVSFIFPPFDFIWAPLSAYFMTKLYKGKEGRVAAVITFVEEALPFFDVIPTFSLMWLYTYVLKPEKKTTIKA</sequence>
<evidence type="ECO:0000313" key="3">
    <source>
        <dbReference type="Proteomes" id="UP000533900"/>
    </source>
</evidence>
<dbReference type="RefSeq" id="WP_185788929.1">
    <property type="nucleotide sequence ID" value="NZ_JACLCP010000002.1"/>
</dbReference>
<protein>
    <submittedName>
        <fullName evidence="2">Uncharacterized protein</fullName>
    </submittedName>
</protein>
<feature type="transmembrane region" description="Helical" evidence="1">
    <location>
        <begin position="7"/>
        <end position="31"/>
    </location>
</feature>
<evidence type="ECO:0000256" key="1">
    <source>
        <dbReference type="SAM" id="Phobius"/>
    </source>
</evidence>
<organism evidence="2 3">
    <name type="scientific">Winogradskyella flava</name>
    <dbReference type="NCBI Taxonomy" id="1884876"/>
    <lineage>
        <taxon>Bacteria</taxon>
        <taxon>Pseudomonadati</taxon>
        <taxon>Bacteroidota</taxon>
        <taxon>Flavobacteriia</taxon>
        <taxon>Flavobacteriales</taxon>
        <taxon>Flavobacteriaceae</taxon>
        <taxon>Winogradskyella</taxon>
    </lineage>
</organism>
<evidence type="ECO:0000313" key="2">
    <source>
        <dbReference type="EMBL" id="MBC2845219.1"/>
    </source>
</evidence>
<name>A0A842ISU1_9FLAO</name>
<dbReference type="Proteomes" id="UP000533900">
    <property type="component" value="Unassembled WGS sequence"/>
</dbReference>
<keyword evidence="1" id="KW-0812">Transmembrane</keyword>
<keyword evidence="1" id="KW-0472">Membrane</keyword>
<reference evidence="2" key="1">
    <citation type="submission" date="2020-08" db="EMBL/GenBank/DDBJ databases">
        <title>Winogradskyella ouciana sp. nov., isolated from the hadal seawater of the Mariana Trench.</title>
        <authorList>
            <person name="He X."/>
        </authorList>
    </citation>
    <scope>NUCLEOTIDE SEQUENCE [LARGE SCALE GENOMIC DNA]</scope>
    <source>
        <strain evidence="2">KCTC 52348</strain>
    </source>
</reference>
<keyword evidence="1" id="KW-1133">Transmembrane helix</keyword>